<organism evidence="1">
    <name type="scientific">Solanum chacoense</name>
    <name type="common">Chaco potato</name>
    <dbReference type="NCBI Taxonomy" id="4108"/>
    <lineage>
        <taxon>Eukaryota</taxon>
        <taxon>Viridiplantae</taxon>
        <taxon>Streptophyta</taxon>
        <taxon>Embryophyta</taxon>
        <taxon>Tracheophyta</taxon>
        <taxon>Spermatophyta</taxon>
        <taxon>Magnoliopsida</taxon>
        <taxon>eudicotyledons</taxon>
        <taxon>Gunneridae</taxon>
        <taxon>Pentapetalae</taxon>
        <taxon>asterids</taxon>
        <taxon>lamiids</taxon>
        <taxon>Solanales</taxon>
        <taxon>Solanaceae</taxon>
        <taxon>Solanoideae</taxon>
        <taxon>Solaneae</taxon>
        <taxon>Solanum</taxon>
    </lineage>
</organism>
<sequence length="105" mass="12382">MLDYQLTFDPYLRPPHPFTFDHYLKMHHILSNHLFPILHQPISASLHPYYVQPLTPHHCNLRTTLLHMPKLSQFPFLHLGHHKGTPILFRISSFPPLAFFEHGNS</sequence>
<proteinExistence type="predicted"/>
<dbReference type="EMBL" id="GEDG01013173">
    <property type="protein sequence ID" value="JAP25549.1"/>
    <property type="molecule type" value="Transcribed_RNA"/>
</dbReference>
<protein>
    <submittedName>
        <fullName evidence="1">Putative ovule protein</fullName>
    </submittedName>
</protein>
<evidence type="ECO:0000313" key="1">
    <source>
        <dbReference type="EMBL" id="JAP25549.1"/>
    </source>
</evidence>
<reference evidence="1" key="1">
    <citation type="submission" date="2015-12" db="EMBL/GenBank/DDBJ databases">
        <title>Gene expression during late stages of embryo sac development: a critical building block for successful pollen-pistil interactions.</title>
        <authorList>
            <person name="Liu Y."/>
            <person name="Joly V."/>
            <person name="Sabar M."/>
            <person name="Matton D.P."/>
        </authorList>
    </citation>
    <scope>NUCLEOTIDE SEQUENCE</scope>
</reference>
<dbReference type="AlphaFoldDB" id="A0A0V0HYX2"/>
<name>A0A0V0HYX2_SOLCH</name>
<accession>A0A0V0HYX2</accession>